<organism evidence="10 11">
    <name type="scientific">Lactobacillus corticis</name>
    <dbReference type="NCBI Taxonomy" id="2201249"/>
    <lineage>
        <taxon>Bacteria</taxon>
        <taxon>Bacillati</taxon>
        <taxon>Bacillota</taxon>
        <taxon>Bacilli</taxon>
        <taxon>Lactobacillales</taxon>
        <taxon>Lactobacillaceae</taxon>
        <taxon>Lactobacillus</taxon>
    </lineage>
</organism>
<dbReference type="GO" id="GO:0047605">
    <property type="term" value="F:acetolactate decarboxylase activity"/>
    <property type="evidence" value="ECO:0007669"/>
    <property type="project" value="UniProtKB-UniRule"/>
</dbReference>
<reference evidence="10" key="1">
    <citation type="submission" date="2020-08" db="EMBL/GenBank/DDBJ databases">
        <title>Taxonomic study for Lactobacillus species isolated from hardwood bark.</title>
        <authorList>
            <person name="Tohno M."/>
            <person name="Tanizawa Y."/>
        </authorList>
    </citation>
    <scope>NUCLEOTIDE SEQUENCE</scope>
    <source>
        <strain evidence="10">B40</strain>
    </source>
</reference>
<evidence type="ECO:0000256" key="9">
    <source>
        <dbReference type="PIRNR" id="PIRNR001332"/>
    </source>
</evidence>
<comment type="catalytic activity">
    <reaction evidence="1 9">
        <text>(2S)-2-acetolactate + H(+) = (R)-acetoin + CO2</text>
        <dbReference type="Rhea" id="RHEA:21580"/>
        <dbReference type="ChEBI" id="CHEBI:15378"/>
        <dbReference type="ChEBI" id="CHEBI:15686"/>
        <dbReference type="ChEBI" id="CHEBI:16526"/>
        <dbReference type="ChEBI" id="CHEBI:58476"/>
        <dbReference type="EC" id="4.1.1.5"/>
    </reaction>
</comment>
<dbReference type="InterPro" id="IPR005128">
    <property type="entry name" value="Acetolactate_a_deCO2ase"/>
</dbReference>
<dbReference type="NCBIfam" id="TIGR01252">
    <property type="entry name" value="acetolac_decarb"/>
    <property type="match status" value="1"/>
</dbReference>
<name>A0A916QJC4_9LACO</name>
<evidence type="ECO:0000256" key="5">
    <source>
        <dbReference type="ARBA" id="ARBA00020164"/>
    </source>
</evidence>
<dbReference type="PANTHER" id="PTHR35524">
    <property type="entry name" value="ALPHA-ACETOLACTATE DECARBOXYLASE"/>
    <property type="match status" value="1"/>
</dbReference>
<dbReference type="PIRSF" id="PIRSF001332">
    <property type="entry name" value="Acetolac_decarb"/>
    <property type="match status" value="1"/>
</dbReference>
<dbReference type="CDD" id="cd17299">
    <property type="entry name" value="acetolactate_decarboxylase"/>
    <property type="match status" value="1"/>
</dbReference>
<evidence type="ECO:0000313" key="10">
    <source>
        <dbReference type="EMBL" id="GFZ26320.1"/>
    </source>
</evidence>
<dbReference type="EC" id="4.1.1.5" evidence="4 9"/>
<keyword evidence="11" id="KW-1185">Reference proteome</keyword>
<evidence type="ECO:0000256" key="8">
    <source>
        <dbReference type="ARBA" id="ARBA00023239"/>
    </source>
</evidence>
<keyword evidence="8 9" id="KW-0456">Lyase</keyword>
<keyword evidence="7 9" id="KW-0005">Acetoin biosynthesis</keyword>
<dbReference type="Gene3D" id="3.30.1330.80">
    <property type="entry name" value="Hypothetical protein, similar to alpha- acetolactate decarboxylase, domain 2"/>
    <property type="match status" value="2"/>
</dbReference>
<evidence type="ECO:0000256" key="2">
    <source>
        <dbReference type="ARBA" id="ARBA00005170"/>
    </source>
</evidence>
<evidence type="ECO:0000256" key="6">
    <source>
        <dbReference type="ARBA" id="ARBA00022793"/>
    </source>
</evidence>
<dbReference type="AlphaFoldDB" id="A0A916QJC4"/>
<accession>A0A916QJC4</accession>
<comment type="caution">
    <text evidence="10">The sequence shown here is derived from an EMBL/GenBank/DDBJ whole genome shotgun (WGS) entry which is preliminary data.</text>
</comment>
<evidence type="ECO:0000313" key="11">
    <source>
        <dbReference type="Proteomes" id="UP000677218"/>
    </source>
</evidence>
<sequence>MATLYEHGTLAMLMAGKLAGTQTLGELLKHGSYGLGTFDGLDGEVVILDGEVYQADASGKVNHVTDMQTTLPFASVHFPENEVPLKVGENDFASLTSNLTKSYQLANVFAYVKLDGVLDQVKIRIAPKQSKPYPGLLEVAKHQPTFEASAISGSVVGYYAPDIFGTVTAGGWHLHFISDDRSFSGHILSLSTKGLSGKLEIFDSFEQHLPIENPEFRQMQVDTASLQAGIEAAEH</sequence>
<keyword evidence="6 9" id="KW-0210">Decarboxylase</keyword>
<dbReference type="Pfam" id="PF03306">
    <property type="entry name" value="AAL_decarboxy"/>
    <property type="match status" value="1"/>
</dbReference>
<evidence type="ECO:0000256" key="7">
    <source>
        <dbReference type="ARBA" id="ARBA00023061"/>
    </source>
</evidence>
<evidence type="ECO:0000256" key="3">
    <source>
        <dbReference type="ARBA" id="ARBA00007106"/>
    </source>
</evidence>
<dbReference type="PANTHER" id="PTHR35524:SF1">
    <property type="entry name" value="ALPHA-ACETOLACTATE DECARBOXYLASE"/>
    <property type="match status" value="1"/>
</dbReference>
<dbReference type="Proteomes" id="UP000677218">
    <property type="component" value="Unassembled WGS sequence"/>
</dbReference>
<comment type="similarity">
    <text evidence="3 9">Belongs to the alpha-acetolactate decarboxylase family.</text>
</comment>
<proteinExistence type="inferred from homology"/>
<dbReference type="RefSeq" id="WP_212780026.1">
    <property type="nucleotide sequence ID" value="NZ_BMAY01000001.1"/>
</dbReference>
<dbReference type="EMBL" id="BMAY01000001">
    <property type="protein sequence ID" value="GFZ26320.1"/>
    <property type="molecule type" value="Genomic_DNA"/>
</dbReference>
<protein>
    <recommendedName>
        <fullName evidence="5 9">Alpha-acetolactate decarboxylase</fullName>
        <ecNumber evidence="4 9">4.1.1.5</ecNumber>
    </recommendedName>
</protein>
<evidence type="ECO:0000256" key="1">
    <source>
        <dbReference type="ARBA" id="ARBA00001784"/>
    </source>
</evidence>
<gene>
    <name evidence="10" type="primary">alsD</name>
    <name evidence="10" type="ORF">LCB40_02000</name>
</gene>
<comment type="pathway">
    <text evidence="2 9">Polyol metabolism; (R,R)-butane-2,3-diol biosynthesis; (R,R)-butane-2,3-diol from pyruvate: step 2/3.</text>
</comment>
<evidence type="ECO:0000256" key="4">
    <source>
        <dbReference type="ARBA" id="ARBA00013204"/>
    </source>
</evidence>
<dbReference type="SUPFAM" id="SSF117856">
    <property type="entry name" value="AF0104/ALDC/Ptd012-like"/>
    <property type="match status" value="1"/>
</dbReference>
<dbReference type="GO" id="GO:0045151">
    <property type="term" value="P:acetoin biosynthetic process"/>
    <property type="evidence" value="ECO:0007669"/>
    <property type="project" value="UniProtKB-UniRule"/>
</dbReference>